<proteinExistence type="predicted"/>
<protein>
    <submittedName>
        <fullName evidence="1">Uncharacterized protein</fullName>
    </submittedName>
</protein>
<evidence type="ECO:0000313" key="2">
    <source>
        <dbReference type="Proteomes" id="UP001141552"/>
    </source>
</evidence>
<reference evidence="1" key="1">
    <citation type="submission" date="2022-02" db="EMBL/GenBank/DDBJ databases">
        <authorList>
            <person name="Henning P.M."/>
            <person name="McCubbin A.G."/>
            <person name="Shore J.S."/>
        </authorList>
    </citation>
    <scope>NUCLEOTIDE SEQUENCE</scope>
    <source>
        <strain evidence="1">F60SS</strain>
        <tissue evidence="1">Leaves</tissue>
    </source>
</reference>
<reference evidence="1" key="2">
    <citation type="journal article" date="2023" name="Plants (Basel)">
        <title>Annotation of the Turnera subulata (Passifloraceae) Draft Genome Reveals the S-Locus Evolved after the Divergence of Turneroideae from Passifloroideae in a Stepwise Manner.</title>
        <authorList>
            <person name="Henning P.M."/>
            <person name="Roalson E.H."/>
            <person name="Mir W."/>
            <person name="McCubbin A.G."/>
            <person name="Shore J.S."/>
        </authorList>
    </citation>
    <scope>NUCLEOTIDE SEQUENCE</scope>
    <source>
        <strain evidence="1">F60SS</strain>
    </source>
</reference>
<accession>A0A9Q0F356</accession>
<gene>
    <name evidence="1" type="ORF">Tsubulata_000901</name>
</gene>
<organism evidence="1 2">
    <name type="scientific">Turnera subulata</name>
    <dbReference type="NCBI Taxonomy" id="218843"/>
    <lineage>
        <taxon>Eukaryota</taxon>
        <taxon>Viridiplantae</taxon>
        <taxon>Streptophyta</taxon>
        <taxon>Embryophyta</taxon>
        <taxon>Tracheophyta</taxon>
        <taxon>Spermatophyta</taxon>
        <taxon>Magnoliopsida</taxon>
        <taxon>eudicotyledons</taxon>
        <taxon>Gunneridae</taxon>
        <taxon>Pentapetalae</taxon>
        <taxon>rosids</taxon>
        <taxon>fabids</taxon>
        <taxon>Malpighiales</taxon>
        <taxon>Passifloraceae</taxon>
        <taxon>Turnera</taxon>
    </lineage>
</organism>
<dbReference type="AlphaFoldDB" id="A0A9Q0F356"/>
<dbReference type="Proteomes" id="UP001141552">
    <property type="component" value="Unassembled WGS sequence"/>
</dbReference>
<keyword evidence="2" id="KW-1185">Reference proteome</keyword>
<feature type="non-terminal residue" evidence="1">
    <location>
        <position position="1"/>
    </location>
</feature>
<comment type="caution">
    <text evidence="1">The sequence shown here is derived from an EMBL/GenBank/DDBJ whole genome shotgun (WGS) entry which is preliminary data.</text>
</comment>
<sequence length="139" mass="15211">LSLSLSLSLPLHLSPRATSSLSASSPFSFPFPPASANNPLRRRRVPPLPLPRCSPCCPVAAANAAADHRQPTRRLDPLSYPLGLPLSRRRLLLMSRRCCSLPPHRRPVAAVLQGFDIGQFPEEPALDRLMSSELSNMPM</sequence>
<name>A0A9Q0F356_9ROSI</name>
<dbReference type="EMBL" id="JAKUCV010007280">
    <property type="protein sequence ID" value="KAJ4824059.1"/>
    <property type="molecule type" value="Genomic_DNA"/>
</dbReference>
<evidence type="ECO:0000313" key="1">
    <source>
        <dbReference type="EMBL" id="KAJ4824059.1"/>
    </source>
</evidence>